<reference evidence="2" key="1">
    <citation type="submission" date="2021-11" db="EMBL/GenBank/DDBJ databases">
        <authorList>
            <consortium name="Genoscope - CEA"/>
            <person name="William W."/>
        </authorList>
    </citation>
    <scope>NUCLEOTIDE SEQUENCE</scope>
</reference>
<keyword evidence="3" id="KW-1185">Reference proteome</keyword>
<gene>
    <name evidence="2" type="ORF">PECAL_5P04710</name>
</gene>
<proteinExistence type="predicted"/>
<sequence>MFKKEDEMPKGAFGNFREVQARRRQRRRTDRQGAEVAKILVAFDRRCANGCDRAAFGAMVGEVFPQLGPLDGEAVDAAFAECRRLARRAPEALVDEDPHEAAVDLDDVSEEDADAPPPAPPPVAVVEEATPLATPRDAAGVLLIPRHHAVAVARRYRDFVQQRDLIKKCWTACRGGARIDASQLQTALTVAERKFAADRERRHPSSGAQDVDEATAADILGRVASDGDTLDRNDFLHALVLWRSTARARDRCVRNESACCVLA</sequence>
<dbReference type="AlphaFoldDB" id="A0A8J2SS65"/>
<organism evidence="2 3">
    <name type="scientific">Pelagomonas calceolata</name>
    <dbReference type="NCBI Taxonomy" id="35677"/>
    <lineage>
        <taxon>Eukaryota</taxon>
        <taxon>Sar</taxon>
        <taxon>Stramenopiles</taxon>
        <taxon>Ochrophyta</taxon>
        <taxon>Pelagophyceae</taxon>
        <taxon>Pelagomonadales</taxon>
        <taxon>Pelagomonadaceae</taxon>
        <taxon>Pelagomonas</taxon>
    </lineage>
</organism>
<dbReference type="Proteomes" id="UP000789595">
    <property type="component" value="Unassembled WGS sequence"/>
</dbReference>
<evidence type="ECO:0000256" key="1">
    <source>
        <dbReference type="SAM" id="MobiDB-lite"/>
    </source>
</evidence>
<accession>A0A8J2SS65</accession>
<name>A0A8J2SS65_9STRA</name>
<dbReference type="EMBL" id="CAKKNE010000005">
    <property type="protein sequence ID" value="CAH0375920.1"/>
    <property type="molecule type" value="Genomic_DNA"/>
</dbReference>
<comment type="caution">
    <text evidence="2">The sequence shown here is derived from an EMBL/GenBank/DDBJ whole genome shotgun (WGS) entry which is preliminary data.</text>
</comment>
<feature type="region of interest" description="Disordered" evidence="1">
    <location>
        <begin position="1"/>
        <end position="32"/>
    </location>
</feature>
<evidence type="ECO:0000313" key="2">
    <source>
        <dbReference type="EMBL" id="CAH0375920.1"/>
    </source>
</evidence>
<evidence type="ECO:0000313" key="3">
    <source>
        <dbReference type="Proteomes" id="UP000789595"/>
    </source>
</evidence>
<protein>
    <submittedName>
        <fullName evidence="2">Uncharacterized protein</fullName>
    </submittedName>
</protein>